<name>A0A3S4W3A4_9PAST</name>
<evidence type="ECO:0000259" key="2">
    <source>
        <dbReference type="PROSITE" id="PS51671"/>
    </source>
</evidence>
<dbReference type="Gene3D" id="3.30.70.260">
    <property type="match status" value="1"/>
</dbReference>
<dbReference type="GO" id="GO:0016787">
    <property type="term" value="F:hydrolase activity"/>
    <property type="evidence" value="ECO:0007669"/>
    <property type="project" value="UniProtKB-KW"/>
</dbReference>
<dbReference type="InterPro" id="IPR002912">
    <property type="entry name" value="ACT_dom"/>
</dbReference>
<feature type="domain" description="ACT" evidence="2">
    <location>
        <begin position="28"/>
        <end position="79"/>
    </location>
</feature>
<dbReference type="KEGG" id="rpne:NCTC8284_02929"/>
<accession>A0A3S4W3A4</accession>
<dbReference type="GO" id="GO:0008773">
    <property type="term" value="F:[protein-PII] uridylyltransferase activity"/>
    <property type="evidence" value="ECO:0007669"/>
    <property type="project" value="UniProtKB-EC"/>
</dbReference>
<keyword evidence="3" id="KW-0548">Nucleotidyltransferase</keyword>
<dbReference type="Proteomes" id="UP000278733">
    <property type="component" value="Chromosome"/>
</dbReference>
<sequence>MASNRQLQHFSVKTDVRFLHENKTEHTEMELIALDKPGLLAEVSQIFNDLQLNLLNAKITTVGEKAEDFFILKIKKIKL</sequence>
<dbReference type="CDD" id="cd04899">
    <property type="entry name" value="ACT_ACR-UUR-like_2"/>
    <property type="match status" value="1"/>
</dbReference>
<dbReference type="PROSITE" id="PS51671">
    <property type="entry name" value="ACT"/>
    <property type="match status" value="1"/>
</dbReference>
<proteinExistence type="predicted"/>
<keyword evidence="3" id="KW-0808">Transferase</keyword>
<dbReference type="InterPro" id="IPR010043">
    <property type="entry name" value="UTase/UR"/>
</dbReference>
<protein>
    <submittedName>
        <fullName evidence="3">[protein-PII] uridylyltransferase</fullName>
        <ecNumber evidence="3">2.7.7.59</ecNumber>
    </submittedName>
</protein>
<dbReference type="InterPro" id="IPR045865">
    <property type="entry name" value="ACT-like_dom_sf"/>
</dbReference>
<gene>
    <name evidence="3" type="primary">glnD_1</name>
    <name evidence="3" type="ORF">NCTC8284_02929</name>
</gene>
<evidence type="ECO:0000313" key="4">
    <source>
        <dbReference type="Proteomes" id="UP000278733"/>
    </source>
</evidence>
<dbReference type="PANTHER" id="PTHR47320">
    <property type="entry name" value="BIFUNCTIONAL URIDYLYLTRANSFERASE/URIDYLYL-REMOVING ENZYME"/>
    <property type="match status" value="1"/>
</dbReference>
<dbReference type="Pfam" id="PF01842">
    <property type="entry name" value="ACT"/>
    <property type="match status" value="1"/>
</dbReference>
<evidence type="ECO:0000313" key="3">
    <source>
        <dbReference type="EMBL" id="VEH67722.1"/>
    </source>
</evidence>
<dbReference type="SUPFAM" id="SSF55021">
    <property type="entry name" value="ACT-like"/>
    <property type="match status" value="1"/>
</dbReference>
<dbReference type="EC" id="2.7.7.59" evidence="3"/>
<dbReference type="AlphaFoldDB" id="A0A3S4W3A4"/>
<reference evidence="3 4" key="1">
    <citation type="submission" date="2018-12" db="EMBL/GenBank/DDBJ databases">
        <authorList>
            <consortium name="Pathogen Informatics"/>
        </authorList>
    </citation>
    <scope>NUCLEOTIDE SEQUENCE [LARGE SCALE GENOMIC DNA]</scope>
    <source>
        <strain evidence="3 4">NCTC8284</strain>
    </source>
</reference>
<dbReference type="EMBL" id="LR134405">
    <property type="protein sequence ID" value="VEH67722.1"/>
    <property type="molecule type" value="Genomic_DNA"/>
</dbReference>
<keyword evidence="1" id="KW-0378">Hydrolase</keyword>
<evidence type="ECO:0000256" key="1">
    <source>
        <dbReference type="ARBA" id="ARBA00022801"/>
    </source>
</evidence>
<dbReference type="PANTHER" id="PTHR47320:SF1">
    <property type="entry name" value="BIFUNCTIONAL URIDYLYLTRANSFERASE_URIDYLYL-REMOVING ENZYME"/>
    <property type="match status" value="1"/>
</dbReference>
<organism evidence="3 4">
    <name type="scientific">Rodentibacter pneumotropicus</name>
    <dbReference type="NCBI Taxonomy" id="758"/>
    <lineage>
        <taxon>Bacteria</taxon>
        <taxon>Pseudomonadati</taxon>
        <taxon>Pseudomonadota</taxon>
        <taxon>Gammaproteobacteria</taxon>
        <taxon>Pasteurellales</taxon>
        <taxon>Pasteurellaceae</taxon>
        <taxon>Rodentibacter</taxon>
    </lineage>
</organism>